<dbReference type="AlphaFoldDB" id="A0A8J7RNK4"/>
<sequence>MNTIKEVKKTLKSLNVNKEVAGFIIGYMDVLSAAYKDHNMLLLKFDSLLKHFLNSSQITEHQYNKLYNSVLNALF</sequence>
<comment type="caution">
    <text evidence="1">The sequence shown here is derived from an EMBL/GenBank/DDBJ whole genome shotgun (WGS) entry which is preliminary data.</text>
</comment>
<name>A0A8J7RNK4_METVO</name>
<dbReference type="RefSeq" id="WP_209591706.1">
    <property type="nucleotide sequence ID" value="NZ_JAGGMV010000009.1"/>
</dbReference>
<protein>
    <submittedName>
        <fullName evidence="1">Uncharacterized protein</fullName>
    </submittedName>
</protein>
<gene>
    <name evidence="1" type="ORF">J3E07_001632</name>
</gene>
<accession>A0A8J7RNK4</accession>
<proteinExistence type="predicted"/>
<dbReference type="EMBL" id="JAGGMV010000009">
    <property type="protein sequence ID" value="MBP2202191.1"/>
    <property type="molecule type" value="Genomic_DNA"/>
</dbReference>
<evidence type="ECO:0000313" key="1">
    <source>
        <dbReference type="EMBL" id="MBP2202191.1"/>
    </source>
</evidence>
<dbReference type="Proteomes" id="UP000740329">
    <property type="component" value="Unassembled WGS sequence"/>
</dbReference>
<reference evidence="1" key="1">
    <citation type="submission" date="2021-03" db="EMBL/GenBank/DDBJ databases">
        <title>Genomic Encyclopedia of Type Strains, Phase IV (KMG-V): Genome sequencing to study the core and pangenomes of soil and plant-associated prokaryotes.</title>
        <authorList>
            <person name="Whitman W."/>
        </authorList>
    </citation>
    <scope>NUCLEOTIDE SEQUENCE</scope>
    <source>
        <strain evidence="1">C4</strain>
    </source>
</reference>
<organism evidence="1 2">
    <name type="scientific">Methanococcus voltae</name>
    <dbReference type="NCBI Taxonomy" id="2188"/>
    <lineage>
        <taxon>Archaea</taxon>
        <taxon>Methanobacteriati</taxon>
        <taxon>Methanobacteriota</taxon>
        <taxon>Methanomada group</taxon>
        <taxon>Methanococci</taxon>
        <taxon>Methanococcales</taxon>
        <taxon>Methanococcaceae</taxon>
        <taxon>Methanococcus</taxon>
    </lineage>
</organism>
<evidence type="ECO:0000313" key="2">
    <source>
        <dbReference type="Proteomes" id="UP000740329"/>
    </source>
</evidence>